<reference evidence="2 3" key="1">
    <citation type="journal article" date="2016" name="Mol. Biol. Evol.">
        <title>Comparative Genomics of Early-Diverging Mushroom-Forming Fungi Provides Insights into the Origins of Lignocellulose Decay Capabilities.</title>
        <authorList>
            <person name="Nagy L.G."/>
            <person name="Riley R."/>
            <person name="Tritt A."/>
            <person name="Adam C."/>
            <person name="Daum C."/>
            <person name="Floudas D."/>
            <person name="Sun H."/>
            <person name="Yadav J.S."/>
            <person name="Pangilinan J."/>
            <person name="Larsson K.H."/>
            <person name="Matsuura K."/>
            <person name="Barry K."/>
            <person name="Labutti K."/>
            <person name="Kuo R."/>
            <person name="Ohm R.A."/>
            <person name="Bhattacharya S.S."/>
            <person name="Shirouzu T."/>
            <person name="Yoshinaga Y."/>
            <person name="Martin F.M."/>
            <person name="Grigoriev I.V."/>
            <person name="Hibbett D.S."/>
        </authorList>
    </citation>
    <scope>NUCLEOTIDE SEQUENCE [LARGE SCALE GENOMIC DNA]</scope>
    <source>
        <strain evidence="2 3">CBS 109695</strain>
    </source>
</reference>
<dbReference type="Proteomes" id="UP000076532">
    <property type="component" value="Unassembled WGS sequence"/>
</dbReference>
<organism evidence="2 3">
    <name type="scientific">Athelia psychrophila</name>
    <dbReference type="NCBI Taxonomy" id="1759441"/>
    <lineage>
        <taxon>Eukaryota</taxon>
        <taxon>Fungi</taxon>
        <taxon>Dikarya</taxon>
        <taxon>Basidiomycota</taxon>
        <taxon>Agaricomycotina</taxon>
        <taxon>Agaricomycetes</taxon>
        <taxon>Agaricomycetidae</taxon>
        <taxon>Atheliales</taxon>
        <taxon>Atheliaceae</taxon>
        <taxon>Athelia</taxon>
    </lineage>
</organism>
<sequence length="346" mass="38759">MTSIQCDYMCQSLYYNTARPLLFRSNLSLFFPLDPWQLPQARAEVAGQQAFLLYRAPPLDGTPFDINTEEDDTVCTRDVIVAVEYNGKQGDLGRFPTLHYASLTVLYKKWGFYYQLYEALTNILDTAQDPSPGFEPTLDDAKASEKALLGICDTQKSQLREIGKQTTLTRDAQILERKLQKKEKHNQRKAATKARGKALSPPPRTMGTHSGPPAMHSPHPTKSALVTNPPPVAASLDPINHLIGLPPLNDASSDPTFWDLLLGLPLEAAFTRSADDAHTQWVMEYRSDADLPTSVFMLGIFNWLRCGPHPLNWLTNVRDYYTGLHTPHKLFKLIDKRLGKRPVAAG</sequence>
<evidence type="ECO:0000313" key="2">
    <source>
        <dbReference type="EMBL" id="KZP17772.1"/>
    </source>
</evidence>
<protein>
    <submittedName>
        <fullName evidence="2">Uncharacterized protein</fullName>
    </submittedName>
</protein>
<gene>
    <name evidence="2" type="ORF">FIBSPDRAFT_894011</name>
</gene>
<evidence type="ECO:0000256" key="1">
    <source>
        <dbReference type="SAM" id="MobiDB-lite"/>
    </source>
</evidence>
<evidence type="ECO:0000313" key="3">
    <source>
        <dbReference type="Proteomes" id="UP000076532"/>
    </source>
</evidence>
<feature type="region of interest" description="Disordered" evidence="1">
    <location>
        <begin position="179"/>
        <end position="231"/>
    </location>
</feature>
<name>A0A166GF73_9AGAM</name>
<proteinExistence type="predicted"/>
<accession>A0A166GF73</accession>
<dbReference type="AlphaFoldDB" id="A0A166GF73"/>
<keyword evidence="3" id="KW-1185">Reference proteome</keyword>
<dbReference type="EMBL" id="KV417579">
    <property type="protein sequence ID" value="KZP17772.1"/>
    <property type="molecule type" value="Genomic_DNA"/>
</dbReference>
<feature type="compositionally biased region" description="Basic residues" evidence="1">
    <location>
        <begin position="179"/>
        <end position="196"/>
    </location>
</feature>